<keyword evidence="7" id="KW-0677">Repeat</keyword>
<dbReference type="SUPFAM" id="SSF53448">
    <property type="entry name" value="Nucleotide-diphospho-sugar transferases"/>
    <property type="match status" value="1"/>
</dbReference>
<evidence type="ECO:0000313" key="13">
    <source>
        <dbReference type="EMBL" id="PIU69377.1"/>
    </source>
</evidence>
<evidence type="ECO:0000256" key="2">
    <source>
        <dbReference type="ARBA" id="ARBA00005208"/>
    </source>
</evidence>
<dbReference type="AlphaFoldDB" id="A0A2M7APS3"/>
<comment type="similarity">
    <text evidence="4">In the N-terminal section; belongs to the N-acetylglucosamine-1-phosphate uridyltransferase family.</text>
</comment>
<name>A0A2M7APS3_UNCKA</name>
<evidence type="ECO:0000256" key="10">
    <source>
        <dbReference type="ARBA" id="ARBA00048247"/>
    </source>
</evidence>
<evidence type="ECO:0000259" key="12">
    <source>
        <dbReference type="Pfam" id="PF00483"/>
    </source>
</evidence>
<comment type="caution">
    <text evidence="13">The sequence shown here is derived from an EMBL/GenBank/DDBJ whole genome shotgun (WGS) entry which is preliminary data.</text>
</comment>
<proteinExistence type="inferred from homology"/>
<evidence type="ECO:0000256" key="5">
    <source>
        <dbReference type="ARBA" id="ARBA00022679"/>
    </source>
</evidence>
<dbReference type="Pfam" id="PF00483">
    <property type="entry name" value="NTP_transferase"/>
    <property type="match status" value="1"/>
</dbReference>
<dbReference type="SUPFAM" id="SSF51161">
    <property type="entry name" value="Trimeric LpxA-like enzymes"/>
    <property type="match status" value="1"/>
</dbReference>
<dbReference type="Proteomes" id="UP000229916">
    <property type="component" value="Unassembled WGS sequence"/>
</dbReference>
<feature type="domain" description="Nucleotidyl transferase" evidence="12">
    <location>
        <begin position="7"/>
        <end position="198"/>
    </location>
</feature>
<comment type="pathway">
    <text evidence="1">Nucleotide-sugar biosynthesis; UDP-N-acetyl-alpha-D-glucosamine biosynthesis; N-acetyl-alpha-D-glucosamine 1-phosphate from alpha-D-glucosamine 6-phosphate (route II): step 2/2.</text>
</comment>
<dbReference type="Gene3D" id="2.160.10.10">
    <property type="entry name" value="Hexapeptide repeat proteins"/>
    <property type="match status" value="1"/>
</dbReference>
<comment type="pathway">
    <text evidence="2">Nucleotide-sugar biosynthesis; UDP-N-acetyl-alpha-D-glucosamine biosynthesis; UDP-N-acetyl-alpha-D-glucosamine from N-acetyl-alpha-D-glucosamine 1-phosphate: step 1/1.</text>
</comment>
<dbReference type="PANTHER" id="PTHR43584">
    <property type="entry name" value="NUCLEOTIDYL TRANSFERASE"/>
    <property type="match status" value="1"/>
</dbReference>
<gene>
    <name evidence="13" type="ORF">COS81_00105</name>
</gene>
<accession>A0A2M7APS3</accession>
<protein>
    <recommendedName>
        <fullName evidence="12">Nucleotidyl transferase domain-containing protein</fullName>
    </recommendedName>
</protein>
<dbReference type="InterPro" id="IPR029044">
    <property type="entry name" value="Nucleotide-diphossugar_trans"/>
</dbReference>
<evidence type="ECO:0000256" key="7">
    <source>
        <dbReference type="ARBA" id="ARBA00022737"/>
    </source>
</evidence>
<dbReference type="GO" id="GO:0019134">
    <property type="term" value="F:glucosamine-1-phosphate N-acetyltransferase activity"/>
    <property type="evidence" value="ECO:0007669"/>
    <property type="project" value="UniProtKB-EC"/>
</dbReference>
<dbReference type="InterPro" id="IPR001451">
    <property type="entry name" value="Hexapep"/>
</dbReference>
<dbReference type="GO" id="GO:0003977">
    <property type="term" value="F:UDP-N-acetylglucosamine diphosphorylase activity"/>
    <property type="evidence" value="ECO:0007669"/>
    <property type="project" value="UniProtKB-EC"/>
</dbReference>
<dbReference type="InterPro" id="IPR005835">
    <property type="entry name" value="NTP_transferase_dom"/>
</dbReference>
<evidence type="ECO:0000256" key="11">
    <source>
        <dbReference type="ARBA" id="ARBA00048493"/>
    </source>
</evidence>
<evidence type="ECO:0000256" key="8">
    <source>
        <dbReference type="ARBA" id="ARBA00023268"/>
    </source>
</evidence>
<organism evidence="13 14">
    <name type="scientific">candidate division WWE3 bacterium CG06_land_8_20_14_3_00_42_16</name>
    <dbReference type="NCBI Taxonomy" id="1975083"/>
    <lineage>
        <taxon>Bacteria</taxon>
        <taxon>Katanobacteria</taxon>
    </lineage>
</organism>
<evidence type="ECO:0000256" key="9">
    <source>
        <dbReference type="ARBA" id="ARBA00023315"/>
    </source>
</evidence>
<keyword evidence="5" id="KW-0808">Transferase</keyword>
<dbReference type="PANTHER" id="PTHR43584:SF8">
    <property type="entry name" value="N-ACETYLMURAMATE ALPHA-1-PHOSPHATE URIDYLYLTRANSFERASE"/>
    <property type="match status" value="1"/>
</dbReference>
<reference evidence="14" key="1">
    <citation type="submission" date="2017-09" db="EMBL/GenBank/DDBJ databases">
        <title>Depth-based differentiation of microbial function through sediment-hosted aquifers and enrichment of novel symbionts in the deep terrestrial subsurface.</title>
        <authorList>
            <person name="Probst A.J."/>
            <person name="Ladd B."/>
            <person name="Jarett J.K."/>
            <person name="Geller-Mcgrath D.E."/>
            <person name="Sieber C.M.K."/>
            <person name="Emerson J.B."/>
            <person name="Anantharaman K."/>
            <person name="Thomas B.C."/>
            <person name="Malmstrom R."/>
            <person name="Stieglmeier M."/>
            <person name="Klingl A."/>
            <person name="Woyke T."/>
            <person name="Ryan C.M."/>
            <person name="Banfield J.F."/>
        </authorList>
    </citation>
    <scope>NUCLEOTIDE SEQUENCE [LARGE SCALE GENOMIC DNA]</scope>
</reference>
<evidence type="ECO:0000256" key="1">
    <source>
        <dbReference type="ARBA" id="ARBA00005166"/>
    </source>
</evidence>
<evidence type="ECO:0000256" key="3">
    <source>
        <dbReference type="ARBA" id="ARBA00007707"/>
    </source>
</evidence>
<dbReference type="PROSITE" id="PS00101">
    <property type="entry name" value="HEXAPEP_TRANSFERASES"/>
    <property type="match status" value="1"/>
</dbReference>
<dbReference type="Gene3D" id="3.90.550.10">
    <property type="entry name" value="Spore Coat Polysaccharide Biosynthesis Protein SpsA, Chain A"/>
    <property type="match status" value="1"/>
</dbReference>
<dbReference type="EMBL" id="PEWD01000002">
    <property type="protein sequence ID" value="PIU69377.1"/>
    <property type="molecule type" value="Genomic_DNA"/>
</dbReference>
<evidence type="ECO:0000313" key="14">
    <source>
        <dbReference type="Proteomes" id="UP000229916"/>
    </source>
</evidence>
<keyword evidence="6" id="KW-0548">Nucleotidyltransferase</keyword>
<keyword evidence="9" id="KW-0012">Acyltransferase</keyword>
<evidence type="ECO:0000256" key="4">
    <source>
        <dbReference type="ARBA" id="ARBA00007947"/>
    </source>
</evidence>
<evidence type="ECO:0000256" key="6">
    <source>
        <dbReference type="ARBA" id="ARBA00022695"/>
    </source>
</evidence>
<comment type="catalytic activity">
    <reaction evidence="11">
        <text>N-acetyl-alpha-D-glucosamine 1-phosphate + UTP + H(+) = UDP-N-acetyl-alpha-D-glucosamine + diphosphate</text>
        <dbReference type="Rhea" id="RHEA:13509"/>
        <dbReference type="ChEBI" id="CHEBI:15378"/>
        <dbReference type="ChEBI" id="CHEBI:33019"/>
        <dbReference type="ChEBI" id="CHEBI:46398"/>
        <dbReference type="ChEBI" id="CHEBI:57705"/>
        <dbReference type="ChEBI" id="CHEBI:57776"/>
        <dbReference type="EC" id="2.7.7.23"/>
    </reaction>
</comment>
<dbReference type="Pfam" id="PF00132">
    <property type="entry name" value="Hexapep"/>
    <property type="match status" value="1"/>
</dbReference>
<dbReference type="InterPro" id="IPR011004">
    <property type="entry name" value="Trimer_LpxA-like_sf"/>
</dbReference>
<dbReference type="InterPro" id="IPR050065">
    <property type="entry name" value="GlmU-like"/>
</dbReference>
<dbReference type="InterPro" id="IPR018357">
    <property type="entry name" value="Hexapep_transf_CS"/>
</dbReference>
<sequence length="447" mass="50305">MEKYPAVIILAGGQSERFWPLGDKNLFSFLGQTLLEFQLKTLRQIGFRDFIVVANKNIDWWLKEHFYDVPKLEYVLQNNNLKGMGGAVLSAKQKILAKPGRPLYILNCDDVYHPDLHRKILKHYQREKADGYLAGYRVSSYQPLGYFIENEGVIQGIIEKPPSAKMPSHWANLVAHLFVNPVDFIHELEVENNKSIKTDDLYERALGKLCQKKVFRLVSYRDEWKILKYPWQVLDVADYLLSQISFKVSKDVRIAENASIEGKVIIEKGVKILGGTKIVGPSFIGANSIIGNNCLIRESMIGRNCVVGFSTEITRSYLGDDCWLHSNYIGDSVLEKDVSLGSGAVTANLRLDEANIFAQVKEKKVDTQRNKLGVIIGKGARLGVNSSIMPGVKIGKNSIVGPGVVLLKDIPENQMCFAKQVLEMKSHPYTPHAEIRAQFKRALKKGN</sequence>
<comment type="similarity">
    <text evidence="3">In the C-terminal section; belongs to the transferase hexapeptide repeat family.</text>
</comment>
<comment type="catalytic activity">
    <reaction evidence="10">
        <text>alpha-D-glucosamine 1-phosphate + acetyl-CoA = N-acetyl-alpha-D-glucosamine 1-phosphate + CoA + H(+)</text>
        <dbReference type="Rhea" id="RHEA:13725"/>
        <dbReference type="ChEBI" id="CHEBI:15378"/>
        <dbReference type="ChEBI" id="CHEBI:57287"/>
        <dbReference type="ChEBI" id="CHEBI:57288"/>
        <dbReference type="ChEBI" id="CHEBI:57776"/>
        <dbReference type="ChEBI" id="CHEBI:58516"/>
        <dbReference type="EC" id="2.3.1.157"/>
    </reaction>
</comment>
<keyword evidence="8" id="KW-0511">Multifunctional enzyme</keyword>